<keyword evidence="2" id="KW-0472">Membrane</keyword>
<feature type="transmembrane region" description="Helical" evidence="2">
    <location>
        <begin position="60"/>
        <end position="80"/>
    </location>
</feature>
<gene>
    <name evidence="3" type="ORF">IDH41_15115</name>
</gene>
<evidence type="ECO:0000313" key="4">
    <source>
        <dbReference type="Proteomes" id="UP000632125"/>
    </source>
</evidence>
<protein>
    <recommendedName>
        <fullName evidence="5">DUF4367 domain-containing protein</fullName>
    </recommendedName>
</protein>
<reference evidence="3" key="1">
    <citation type="submission" date="2020-09" db="EMBL/GenBank/DDBJ databases">
        <title>A novel bacterium of genus Paenibacillus, isolated from South China Sea.</title>
        <authorList>
            <person name="Huang H."/>
            <person name="Mo K."/>
            <person name="Hu Y."/>
        </authorList>
    </citation>
    <scope>NUCLEOTIDE SEQUENCE</scope>
    <source>
        <strain evidence="3">IB182493</strain>
    </source>
</reference>
<dbReference type="RefSeq" id="WP_190862419.1">
    <property type="nucleotide sequence ID" value="NZ_JACXIY010000017.1"/>
</dbReference>
<feature type="region of interest" description="Disordered" evidence="1">
    <location>
        <begin position="85"/>
        <end position="104"/>
    </location>
</feature>
<evidence type="ECO:0008006" key="5">
    <source>
        <dbReference type="Google" id="ProtNLM"/>
    </source>
</evidence>
<keyword evidence="2" id="KW-1133">Transmembrane helix</keyword>
<dbReference type="EMBL" id="JACXIY010000017">
    <property type="protein sequence ID" value="MBD2869919.1"/>
    <property type="molecule type" value="Genomic_DNA"/>
</dbReference>
<proteinExistence type="predicted"/>
<keyword evidence="4" id="KW-1185">Reference proteome</keyword>
<dbReference type="AlphaFoldDB" id="A0A927CLT9"/>
<name>A0A927CLT9_9BACL</name>
<sequence length="232" mass="25712">MNQEERKLRERFKTDADETIFAGMEFDERLKARVRSGIHAEGTTSAPPAAQARVRRSERWALGFITAAAAFLVLLTSQQLTDTTPQDPPIIVDRPLNSPDVNTPLAAVDPKTVDEAEEMFGEELRLPDYVPQPYQLQRIGAGGTGEGLSARLDFTYANGDRTFVYSIDKNVQADLFAGLETVQIGSHDGYIDSLKPDYTTLYWIMDGKQYSVLGHLTRKEAIDLASSAAQNK</sequence>
<organism evidence="3 4">
    <name type="scientific">Paenibacillus arenilitoris</name>
    <dbReference type="NCBI Taxonomy" id="2772299"/>
    <lineage>
        <taxon>Bacteria</taxon>
        <taxon>Bacillati</taxon>
        <taxon>Bacillota</taxon>
        <taxon>Bacilli</taxon>
        <taxon>Bacillales</taxon>
        <taxon>Paenibacillaceae</taxon>
        <taxon>Paenibacillus</taxon>
    </lineage>
</organism>
<dbReference type="Proteomes" id="UP000632125">
    <property type="component" value="Unassembled WGS sequence"/>
</dbReference>
<evidence type="ECO:0000313" key="3">
    <source>
        <dbReference type="EMBL" id="MBD2869919.1"/>
    </source>
</evidence>
<comment type="caution">
    <text evidence="3">The sequence shown here is derived from an EMBL/GenBank/DDBJ whole genome shotgun (WGS) entry which is preliminary data.</text>
</comment>
<evidence type="ECO:0000256" key="2">
    <source>
        <dbReference type="SAM" id="Phobius"/>
    </source>
</evidence>
<accession>A0A927CLT9</accession>
<keyword evidence="2" id="KW-0812">Transmembrane</keyword>
<evidence type="ECO:0000256" key="1">
    <source>
        <dbReference type="SAM" id="MobiDB-lite"/>
    </source>
</evidence>